<dbReference type="InterPro" id="IPR005149">
    <property type="entry name" value="Tscrpt_reg_PadR_N"/>
</dbReference>
<organism evidence="2 3">
    <name type="scientific">Candidatus Borkfalkia excrementavium</name>
    <dbReference type="NCBI Taxonomy" id="2838505"/>
    <lineage>
        <taxon>Bacteria</taxon>
        <taxon>Bacillati</taxon>
        <taxon>Bacillota</taxon>
        <taxon>Clostridia</taxon>
        <taxon>Christensenellales</taxon>
        <taxon>Christensenellaceae</taxon>
        <taxon>Candidatus Borkfalkia</taxon>
    </lineage>
</organism>
<sequence length="104" mass="12211">MDTQLKKGLLEVCVLSVLRKEESYGYKIISDIAPYIEISESTLYPILKRLESTGAVTTRSKEYNGRLRKYYMITERGIEKICEFIEDIKEFEKIYEFIVNGGRR</sequence>
<dbReference type="InterPro" id="IPR052509">
    <property type="entry name" value="Metal_resp_DNA-bind_regulator"/>
</dbReference>
<feature type="domain" description="Transcription regulator PadR N-terminal" evidence="1">
    <location>
        <begin position="14"/>
        <end position="80"/>
    </location>
</feature>
<dbReference type="PANTHER" id="PTHR33169:SF14">
    <property type="entry name" value="TRANSCRIPTIONAL REGULATOR RV3488"/>
    <property type="match status" value="1"/>
</dbReference>
<dbReference type="PANTHER" id="PTHR33169">
    <property type="entry name" value="PADR-FAMILY TRANSCRIPTIONAL REGULATOR"/>
    <property type="match status" value="1"/>
</dbReference>
<dbReference type="AlphaFoldDB" id="A0A9D1Z5X3"/>
<dbReference type="SUPFAM" id="SSF46785">
    <property type="entry name" value="Winged helix' DNA-binding domain"/>
    <property type="match status" value="1"/>
</dbReference>
<dbReference type="Proteomes" id="UP000824135">
    <property type="component" value="Unassembled WGS sequence"/>
</dbReference>
<gene>
    <name evidence="2" type="ORF">H9728_00390</name>
</gene>
<evidence type="ECO:0000313" key="2">
    <source>
        <dbReference type="EMBL" id="HIY77481.1"/>
    </source>
</evidence>
<dbReference type="EMBL" id="DXCO01000004">
    <property type="protein sequence ID" value="HIY77481.1"/>
    <property type="molecule type" value="Genomic_DNA"/>
</dbReference>
<dbReference type="InterPro" id="IPR036388">
    <property type="entry name" value="WH-like_DNA-bd_sf"/>
</dbReference>
<dbReference type="Gene3D" id="1.10.10.10">
    <property type="entry name" value="Winged helix-like DNA-binding domain superfamily/Winged helix DNA-binding domain"/>
    <property type="match status" value="1"/>
</dbReference>
<evidence type="ECO:0000259" key="1">
    <source>
        <dbReference type="Pfam" id="PF03551"/>
    </source>
</evidence>
<dbReference type="Pfam" id="PF03551">
    <property type="entry name" value="PadR"/>
    <property type="match status" value="1"/>
</dbReference>
<dbReference type="InterPro" id="IPR036390">
    <property type="entry name" value="WH_DNA-bd_sf"/>
</dbReference>
<comment type="caution">
    <text evidence="2">The sequence shown here is derived from an EMBL/GenBank/DDBJ whole genome shotgun (WGS) entry which is preliminary data.</text>
</comment>
<protein>
    <submittedName>
        <fullName evidence="2">PadR family transcriptional regulator</fullName>
    </submittedName>
</protein>
<accession>A0A9D1Z5X3</accession>
<reference evidence="2" key="2">
    <citation type="submission" date="2021-04" db="EMBL/GenBank/DDBJ databases">
        <authorList>
            <person name="Gilroy R."/>
        </authorList>
    </citation>
    <scope>NUCLEOTIDE SEQUENCE</scope>
    <source>
        <strain evidence="2">CHK199-9574</strain>
    </source>
</reference>
<name>A0A9D1Z5X3_9FIRM</name>
<proteinExistence type="predicted"/>
<reference evidence="2" key="1">
    <citation type="journal article" date="2021" name="PeerJ">
        <title>Extensive microbial diversity within the chicken gut microbiome revealed by metagenomics and culture.</title>
        <authorList>
            <person name="Gilroy R."/>
            <person name="Ravi A."/>
            <person name="Getino M."/>
            <person name="Pursley I."/>
            <person name="Horton D.L."/>
            <person name="Alikhan N.F."/>
            <person name="Baker D."/>
            <person name="Gharbi K."/>
            <person name="Hall N."/>
            <person name="Watson M."/>
            <person name="Adriaenssens E.M."/>
            <person name="Foster-Nyarko E."/>
            <person name="Jarju S."/>
            <person name="Secka A."/>
            <person name="Antonio M."/>
            <person name="Oren A."/>
            <person name="Chaudhuri R.R."/>
            <person name="La Ragione R."/>
            <person name="Hildebrand F."/>
            <person name="Pallen M.J."/>
        </authorList>
    </citation>
    <scope>NUCLEOTIDE SEQUENCE</scope>
    <source>
        <strain evidence="2">CHK199-9574</strain>
    </source>
</reference>
<evidence type="ECO:0000313" key="3">
    <source>
        <dbReference type="Proteomes" id="UP000824135"/>
    </source>
</evidence>